<comment type="catalytic activity">
    <reaction evidence="7 8">
        <text>UDP-N-acetyl-alpha-D-muramoyl-L-alanine + D-glutamate + ATP = UDP-N-acetyl-alpha-D-muramoyl-L-alanyl-D-glutamate + ADP + phosphate + H(+)</text>
        <dbReference type="Rhea" id="RHEA:16429"/>
        <dbReference type="ChEBI" id="CHEBI:15378"/>
        <dbReference type="ChEBI" id="CHEBI:29986"/>
        <dbReference type="ChEBI" id="CHEBI:30616"/>
        <dbReference type="ChEBI" id="CHEBI:43474"/>
        <dbReference type="ChEBI" id="CHEBI:83898"/>
        <dbReference type="ChEBI" id="CHEBI:83900"/>
        <dbReference type="ChEBI" id="CHEBI:456216"/>
        <dbReference type="EC" id="6.3.2.9"/>
    </reaction>
</comment>
<keyword evidence="7 8" id="KW-0132">Cell division</keyword>
<dbReference type="Pfam" id="PF21799">
    <property type="entry name" value="MurD-like_N"/>
    <property type="match status" value="1"/>
</dbReference>
<reference evidence="11" key="1">
    <citation type="journal article" date="2022" name="J Glob Antimicrob Resist">
        <title>Comparative analysis of IMP-4- and OXA-58-containing plasmids of three carbapenemase-producing Acinetobacter ursingii strains in the Netherlands.</title>
        <authorList>
            <person name="Hendrickx A.P.A."/>
            <person name="Schade R.P."/>
            <person name="Landman F."/>
            <person name="Bosch T."/>
            <person name="Schouls L.M."/>
            <person name="van Dijk K."/>
        </authorList>
    </citation>
    <scope>NUCLEOTIDE SEQUENCE</scope>
    <source>
        <strain evidence="11">RIVM_C010761</strain>
    </source>
</reference>
<dbReference type="EMBL" id="CP089044">
    <property type="protein sequence ID" value="UYF75669.1"/>
    <property type="molecule type" value="Genomic_DNA"/>
</dbReference>
<comment type="similarity">
    <text evidence="7">Belongs to the MurCDEF family.</text>
</comment>
<dbReference type="HAMAP" id="MF_00639">
    <property type="entry name" value="MurD"/>
    <property type="match status" value="1"/>
</dbReference>
<dbReference type="Gene3D" id="3.40.1190.10">
    <property type="entry name" value="Mur-like, catalytic domain"/>
    <property type="match status" value="1"/>
</dbReference>
<dbReference type="Gene3D" id="3.90.190.20">
    <property type="entry name" value="Mur ligase, C-terminal domain"/>
    <property type="match status" value="1"/>
</dbReference>
<evidence type="ECO:0000256" key="4">
    <source>
        <dbReference type="ARBA" id="ARBA00022598"/>
    </source>
</evidence>
<keyword evidence="7 8" id="KW-0961">Cell wall biogenesis/degradation</keyword>
<evidence type="ECO:0000313" key="11">
    <source>
        <dbReference type="EMBL" id="UYF75669.1"/>
    </source>
</evidence>
<evidence type="ECO:0000256" key="8">
    <source>
        <dbReference type="RuleBase" id="RU003664"/>
    </source>
</evidence>
<name>A0A3F3L603_9GAMM</name>
<evidence type="ECO:0000256" key="7">
    <source>
        <dbReference type="HAMAP-Rule" id="MF_00639"/>
    </source>
</evidence>
<gene>
    <name evidence="7 11" type="primary">murD</name>
    <name evidence="11" type="ORF">LSO58_01750</name>
</gene>
<dbReference type="Proteomes" id="UP001164081">
    <property type="component" value="Chromosome"/>
</dbReference>
<dbReference type="AlphaFoldDB" id="A0A3F3L603"/>
<feature type="domain" description="Mur ligase central" evidence="10">
    <location>
        <begin position="110"/>
        <end position="282"/>
    </location>
</feature>
<dbReference type="InterPro" id="IPR036615">
    <property type="entry name" value="Mur_ligase_C_dom_sf"/>
</dbReference>
<comment type="pathway">
    <text evidence="2 7 8">Cell wall biogenesis; peptidoglycan biosynthesis.</text>
</comment>
<dbReference type="NCBIfam" id="TIGR01087">
    <property type="entry name" value="murD"/>
    <property type="match status" value="1"/>
</dbReference>
<dbReference type="GO" id="GO:0051301">
    <property type="term" value="P:cell division"/>
    <property type="evidence" value="ECO:0007669"/>
    <property type="project" value="UniProtKB-KW"/>
</dbReference>
<feature type="binding site" evidence="7">
    <location>
        <begin position="112"/>
        <end position="118"/>
    </location>
    <ligand>
        <name>ATP</name>
        <dbReference type="ChEBI" id="CHEBI:30616"/>
    </ligand>
</feature>
<dbReference type="RefSeq" id="WP_010588803.1">
    <property type="nucleotide sequence ID" value="NZ_AP018824.1"/>
</dbReference>
<keyword evidence="7 8" id="KW-0573">Peptidoglycan synthesis</keyword>
<keyword evidence="4 7" id="KW-0436">Ligase</keyword>
<organism evidence="11 12">
    <name type="scientific">Acinetobacter ursingii</name>
    <dbReference type="NCBI Taxonomy" id="108980"/>
    <lineage>
        <taxon>Bacteria</taxon>
        <taxon>Pseudomonadati</taxon>
        <taxon>Pseudomonadota</taxon>
        <taxon>Gammaproteobacteria</taxon>
        <taxon>Moraxellales</taxon>
        <taxon>Moraxellaceae</taxon>
        <taxon>Acinetobacter</taxon>
    </lineage>
</organism>
<dbReference type="PANTHER" id="PTHR43692">
    <property type="entry name" value="UDP-N-ACETYLMURAMOYLALANINE--D-GLUTAMATE LIGASE"/>
    <property type="match status" value="1"/>
</dbReference>
<dbReference type="Pfam" id="PF08245">
    <property type="entry name" value="Mur_ligase_M"/>
    <property type="match status" value="1"/>
</dbReference>
<evidence type="ECO:0000313" key="12">
    <source>
        <dbReference type="Proteomes" id="UP001164081"/>
    </source>
</evidence>
<dbReference type="InterPro" id="IPR036565">
    <property type="entry name" value="Mur-like_cat_sf"/>
</dbReference>
<dbReference type="InterPro" id="IPR004101">
    <property type="entry name" value="Mur_ligase_C"/>
</dbReference>
<dbReference type="Pfam" id="PF02875">
    <property type="entry name" value="Mur_ligase_C"/>
    <property type="match status" value="1"/>
</dbReference>
<dbReference type="SUPFAM" id="SSF51984">
    <property type="entry name" value="MurCD N-terminal domain"/>
    <property type="match status" value="1"/>
</dbReference>
<dbReference type="EC" id="6.3.2.9" evidence="7 8"/>
<evidence type="ECO:0000259" key="10">
    <source>
        <dbReference type="Pfam" id="PF08245"/>
    </source>
</evidence>
<dbReference type="InterPro" id="IPR005762">
    <property type="entry name" value="MurD"/>
</dbReference>
<evidence type="ECO:0000256" key="5">
    <source>
        <dbReference type="ARBA" id="ARBA00022741"/>
    </source>
</evidence>
<evidence type="ECO:0000256" key="1">
    <source>
        <dbReference type="ARBA" id="ARBA00004496"/>
    </source>
</evidence>
<sequence length="448" mass="48190">MLIQRGGLKVVAGLGISGVSAVNFLHEQGYRVAVTDSRETPPGHDQIPAEVKTSFGQLDLELLLQAEEIILSPGLAPQLPEIQQAIAKGIPVVSDIQLLRRATDVPIVAITGSNAKSTVTTLIGQMSQNAGRKVAVGGNLGRPALDLLKDQPELIVLELSSFQLETTSNLNAAVAVVLNMSEDHLDRHGDMFGYHKAKHRIFQGVKKVVYNRDDSLTRPLVPDQTPMQSFGLNAPDLNQYGILREDNGTLWLARGRERLIKSSELYIQGTHNVANALACLALGEAIGLPRDSMLETLTQFKGLEHRCEYVKTVHGVRYYNDSKGTNVGATLAAIDGLGAAIEPQQGKVVVILGGQGKGQDFSLLKDSVAKYVKVAILIGEDAPILQTALQGSTELIQAQSLKQAVELAQAKTTEHDVVLLSPACASFDMFTGYPDRGHQFVACVNTLV</sequence>
<dbReference type="SUPFAM" id="SSF53623">
    <property type="entry name" value="MurD-like peptide ligases, catalytic domain"/>
    <property type="match status" value="1"/>
</dbReference>
<keyword evidence="7 8" id="KW-0133">Cell shape</keyword>
<dbReference type="GO" id="GO:0005524">
    <property type="term" value="F:ATP binding"/>
    <property type="evidence" value="ECO:0007669"/>
    <property type="project" value="UniProtKB-UniRule"/>
</dbReference>
<evidence type="ECO:0000256" key="3">
    <source>
        <dbReference type="ARBA" id="ARBA00022490"/>
    </source>
</evidence>
<evidence type="ECO:0000259" key="9">
    <source>
        <dbReference type="Pfam" id="PF02875"/>
    </source>
</evidence>
<dbReference type="InterPro" id="IPR013221">
    <property type="entry name" value="Mur_ligase_cen"/>
</dbReference>
<dbReference type="GO" id="GO:0009252">
    <property type="term" value="P:peptidoglycan biosynthetic process"/>
    <property type="evidence" value="ECO:0007669"/>
    <property type="project" value="UniProtKB-UniRule"/>
</dbReference>
<protein>
    <recommendedName>
        <fullName evidence="7 8">UDP-N-acetylmuramoylalanine--D-glutamate ligase</fullName>
        <ecNumber evidence="7 8">6.3.2.9</ecNumber>
    </recommendedName>
    <alternativeName>
        <fullName evidence="7">D-glutamic acid-adding enzyme</fullName>
    </alternativeName>
    <alternativeName>
        <fullName evidence="7">UDP-N-acetylmuramoyl-L-alanyl-D-glutamate synthetase</fullName>
    </alternativeName>
</protein>
<keyword evidence="3 7" id="KW-0963">Cytoplasm</keyword>
<feature type="domain" description="Mur ligase C-terminal" evidence="9">
    <location>
        <begin position="305"/>
        <end position="424"/>
    </location>
</feature>
<accession>A0A3F3L603</accession>
<keyword evidence="5 7" id="KW-0547">Nucleotide-binding</keyword>
<proteinExistence type="inferred from homology"/>
<evidence type="ECO:0000256" key="2">
    <source>
        <dbReference type="ARBA" id="ARBA00004752"/>
    </source>
</evidence>
<keyword evidence="6 7" id="KW-0067">ATP-binding</keyword>
<dbReference type="GO" id="GO:0071555">
    <property type="term" value="P:cell wall organization"/>
    <property type="evidence" value="ECO:0007669"/>
    <property type="project" value="UniProtKB-KW"/>
</dbReference>
<dbReference type="GO" id="GO:0008764">
    <property type="term" value="F:UDP-N-acetylmuramoylalanine-D-glutamate ligase activity"/>
    <property type="evidence" value="ECO:0007669"/>
    <property type="project" value="UniProtKB-UniRule"/>
</dbReference>
<comment type="subcellular location">
    <subcellularLocation>
        <location evidence="1 7 8">Cytoplasm</location>
    </subcellularLocation>
</comment>
<dbReference type="GO" id="GO:0005737">
    <property type="term" value="C:cytoplasm"/>
    <property type="evidence" value="ECO:0007669"/>
    <property type="project" value="UniProtKB-SubCell"/>
</dbReference>
<comment type="function">
    <text evidence="7 8">Cell wall formation. Catalyzes the addition of glutamate to the nucleotide precursor UDP-N-acetylmuramoyl-L-alanine (UMA).</text>
</comment>
<dbReference type="Gene3D" id="3.40.50.720">
    <property type="entry name" value="NAD(P)-binding Rossmann-like Domain"/>
    <property type="match status" value="1"/>
</dbReference>
<dbReference type="PANTHER" id="PTHR43692:SF1">
    <property type="entry name" value="UDP-N-ACETYLMURAMOYLALANINE--D-GLUTAMATE LIGASE"/>
    <property type="match status" value="1"/>
</dbReference>
<dbReference type="SUPFAM" id="SSF53244">
    <property type="entry name" value="MurD-like peptide ligases, peptide-binding domain"/>
    <property type="match status" value="1"/>
</dbReference>
<dbReference type="GO" id="GO:0008360">
    <property type="term" value="P:regulation of cell shape"/>
    <property type="evidence" value="ECO:0007669"/>
    <property type="project" value="UniProtKB-KW"/>
</dbReference>
<keyword evidence="7 8" id="KW-0131">Cell cycle</keyword>
<evidence type="ECO:0000256" key="6">
    <source>
        <dbReference type="ARBA" id="ARBA00022840"/>
    </source>
</evidence>